<dbReference type="Proteomes" id="UP000536179">
    <property type="component" value="Unassembled WGS sequence"/>
</dbReference>
<feature type="domain" description="N-acetyltransferase" evidence="1">
    <location>
        <begin position="86"/>
        <end position="179"/>
    </location>
</feature>
<dbReference type="SUPFAM" id="SSF55729">
    <property type="entry name" value="Acyl-CoA N-acyltransferases (Nat)"/>
    <property type="match status" value="1"/>
</dbReference>
<dbReference type="GO" id="GO:0016747">
    <property type="term" value="F:acyltransferase activity, transferring groups other than amino-acyl groups"/>
    <property type="evidence" value="ECO:0007669"/>
    <property type="project" value="InterPro"/>
</dbReference>
<keyword evidence="2" id="KW-0808">Transferase</keyword>
<protein>
    <submittedName>
        <fullName evidence="2">GNAT superfamily N-acetyltransferase</fullName>
    </submittedName>
</protein>
<dbReference type="InterPro" id="IPR016181">
    <property type="entry name" value="Acyl_CoA_acyltransferase"/>
</dbReference>
<evidence type="ECO:0000313" key="3">
    <source>
        <dbReference type="Proteomes" id="UP000536179"/>
    </source>
</evidence>
<proteinExistence type="predicted"/>
<dbReference type="Gene3D" id="3.40.630.30">
    <property type="match status" value="1"/>
</dbReference>
<sequence>MSLLQKLKSHGVLHSLEIGFNRVVPAWCFRFSVGTVYALNVEHLNRRWDESECDRYAIKRVDDSAERDELRKITWNSVPVDTTVGHYGYAITRADEPGKTIGGVWGGVRQFNEADLGFQIELEKEQALIYCAYVAKEARGEGIYKRLLPYAAHDLNSEGYPNLVVMVQPWNKASTYIHRKHATRTIGSVAVVRVFGLAMVFCTGGISKSKTCTTGLLSAPVMIHIR</sequence>
<dbReference type="InterPro" id="IPR000182">
    <property type="entry name" value="GNAT_dom"/>
</dbReference>
<dbReference type="EMBL" id="JACHXU010000020">
    <property type="protein sequence ID" value="MBB3209095.1"/>
    <property type="molecule type" value="Genomic_DNA"/>
</dbReference>
<keyword evidence="3" id="KW-1185">Reference proteome</keyword>
<dbReference type="Pfam" id="PF00583">
    <property type="entry name" value="Acetyltransf_1"/>
    <property type="match status" value="1"/>
</dbReference>
<gene>
    <name evidence="2" type="ORF">FHS27_004931</name>
</gene>
<reference evidence="2 3" key="1">
    <citation type="submission" date="2020-08" db="EMBL/GenBank/DDBJ databases">
        <title>Genomic Encyclopedia of Type Strains, Phase III (KMG-III): the genomes of soil and plant-associated and newly described type strains.</title>
        <authorList>
            <person name="Whitman W."/>
        </authorList>
    </citation>
    <scope>NUCLEOTIDE SEQUENCE [LARGE SCALE GENOMIC DNA]</scope>
    <source>
        <strain evidence="2 3">CECT 8075</strain>
    </source>
</reference>
<dbReference type="RefSeq" id="WP_184307436.1">
    <property type="nucleotide sequence ID" value="NZ_JACHXU010000020.1"/>
</dbReference>
<accession>A0A7W5H8H5</accession>
<evidence type="ECO:0000259" key="1">
    <source>
        <dbReference type="Pfam" id="PF00583"/>
    </source>
</evidence>
<evidence type="ECO:0000313" key="2">
    <source>
        <dbReference type="EMBL" id="MBB3209095.1"/>
    </source>
</evidence>
<dbReference type="AlphaFoldDB" id="A0A7W5H8H5"/>
<name>A0A7W5H8H5_9BACT</name>
<comment type="caution">
    <text evidence="2">The sequence shown here is derived from an EMBL/GenBank/DDBJ whole genome shotgun (WGS) entry which is preliminary data.</text>
</comment>
<organism evidence="2 3">
    <name type="scientific">Aporhodopirellula rubra</name>
    <dbReference type="NCBI Taxonomy" id="980271"/>
    <lineage>
        <taxon>Bacteria</taxon>
        <taxon>Pseudomonadati</taxon>
        <taxon>Planctomycetota</taxon>
        <taxon>Planctomycetia</taxon>
        <taxon>Pirellulales</taxon>
        <taxon>Pirellulaceae</taxon>
        <taxon>Aporhodopirellula</taxon>
    </lineage>
</organism>